<gene>
    <name evidence="3" type="ORF">CIRG_05661</name>
</gene>
<feature type="compositionally biased region" description="Basic and acidic residues" evidence="1">
    <location>
        <begin position="33"/>
        <end position="45"/>
    </location>
</feature>
<sequence length="284" mass="32880">MAAGAEITQRSTILQYQFIPIPANKFRPQNNSESKRRPSERHYDGSFDGEAIYEYFGNRVMKGHNTLGGRPVTVKFKTMGFFWQLEADMIAYTHSQNLLAPTVWECCQVDRHQITMIADFVPSDPLDRAWPTLNNQQHTSIREQLVDHLFQLMHPAIYWTCQSPAYPQPVQSQSKFVPMHGDLFPWNILIKDRKITGIVDWEHNTPYSQLRIPGLERRESFLEVPRSPEDEIMPVRGRKLCFPVDLSLLSAPSFNRLALFKIFQTAKCKIFTTAQASYIVPKYN</sequence>
<accession>A0A0J6YEA2</accession>
<dbReference type="Gene3D" id="3.90.1200.10">
    <property type="match status" value="1"/>
</dbReference>
<evidence type="ECO:0000313" key="3">
    <source>
        <dbReference type="EMBL" id="KMP05980.1"/>
    </source>
</evidence>
<evidence type="ECO:0000313" key="4">
    <source>
        <dbReference type="Proteomes" id="UP000054565"/>
    </source>
</evidence>
<name>A0A0J6YEA2_COCIT</name>
<dbReference type="OrthoDB" id="4198689at2759"/>
<dbReference type="Proteomes" id="UP000054565">
    <property type="component" value="Unassembled WGS sequence"/>
</dbReference>
<dbReference type="Pfam" id="PF01636">
    <property type="entry name" value="APH"/>
    <property type="match status" value="1"/>
</dbReference>
<dbReference type="InterPro" id="IPR002575">
    <property type="entry name" value="Aminoglycoside_PTrfase"/>
</dbReference>
<dbReference type="AlphaFoldDB" id="A0A0J6YEA2"/>
<protein>
    <recommendedName>
        <fullName evidence="2">Aminoglycoside phosphotransferase domain-containing protein</fullName>
    </recommendedName>
</protein>
<organism evidence="3 4">
    <name type="scientific">Coccidioides immitis RMSCC 2394</name>
    <dbReference type="NCBI Taxonomy" id="404692"/>
    <lineage>
        <taxon>Eukaryota</taxon>
        <taxon>Fungi</taxon>
        <taxon>Dikarya</taxon>
        <taxon>Ascomycota</taxon>
        <taxon>Pezizomycotina</taxon>
        <taxon>Eurotiomycetes</taxon>
        <taxon>Eurotiomycetidae</taxon>
        <taxon>Onygenales</taxon>
        <taxon>Onygenaceae</taxon>
        <taxon>Coccidioides</taxon>
    </lineage>
</organism>
<feature type="domain" description="Aminoglycoside phosphotransferase" evidence="2">
    <location>
        <begin position="141"/>
        <end position="202"/>
    </location>
</feature>
<evidence type="ECO:0000259" key="2">
    <source>
        <dbReference type="Pfam" id="PF01636"/>
    </source>
</evidence>
<proteinExistence type="predicted"/>
<feature type="region of interest" description="Disordered" evidence="1">
    <location>
        <begin position="25"/>
        <end position="45"/>
    </location>
</feature>
<evidence type="ECO:0000256" key="1">
    <source>
        <dbReference type="SAM" id="MobiDB-lite"/>
    </source>
</evidence>
<reference evidence="4" key="1">
    <citation type="journal article" date="2010" name="Genome Res.">
        <title>Population genomic sequencing of Coccidioides fungi reveals recent hybridization and transposon control.</title>
        <authorList>
            <person name="Neafsey D.E."/>
            <person name="Barker B.M."/>
            <person name="Sharpton T.J."/>
            <person name="Stajich J.E."/>
            <person name="Park D.J."/>
            <person name="Whiston E."/>
            <person name="Hung C.-Y."/>
            <person name="McMahan C."/>
            <person name="White J."/>
            <person name="Sykes S."/>
            <person name="Heiman D."/>
            <person name="Young S."/>
            <person name="Zeng Q."/>
            <person name="Abouelleil A."/>
            <person name="Aftuck L."/>
            <person name="Bessette D."/>
            <person name="Brown A."/>
            <person name="FitzGerald M."/>
            <person name="Lui A."/>
            <person name="Macdonald J.P."/>
            <person name="Priest M."/>
            <person name="Orbach M.J."/>
            <person name="Galgiani J.N."/>
            <person name="Kirkland T.N."/>
            <person name="Cole G.T."/>
            <person name="Birren B.W."/>
            <person name="Henn M.R."/>
            <person name="Taylor J.W."/>
            <person name="Rounsley S.D."/>
        </authorList>
    </citation>
    <scope>NUCLEOTIDE SEQUENCE [LARGE SCALE GENOMIC DNA]</scope>
    <source>
        <strain evidence="4">RMSCC 2394</strain>
    </source>
</reference>
<dbReference type="SUPFAM" id="SSF56112">
    <property type="entry name" value="Protein kinase-like (PK-like)"/>
    <property type="match status" value="1"/>
</dbReference>
<dbReference type="InterPro" id="IPR011009">
    <property type="entry name" value="Kinase-like_dom_sf"/>
</dbReference>
<dbReference type="EMBL" id="DS028096">
    <property type="protein sequence ID" value="KMP05980.1"/>
    <property type="molecule type" value="Genomic_DNA"/>
</dbReference>